<name>A0A7X1B3C2_9BACT</name>
<feature type="binding site" evidence="5">
    <location>
        <position position="267"/>
    </location>
    <ligand>
        <name>S-adenosyl-L-methionine</name>
        <dbReference type="ChEBI" id="CHEBI:59789"/>
    </ligand>
</feature>
<dbReference type="PANTHER" id="PTHR22807:SF61">
    <property type="entry name" value="NOL1_NOP2_SUN FAMILY PROTEIN _ ANTITERMINATION NUSB DOMAIN-CONTAINING PROTEIN"/>
    <property type="match status" value="1"/>
</dbReference>
<evidence type="ECO:0000313" key="8">
    <source>
        <dbReference type="Proteomes" id="UP000526501"/>
    </source>
</evidence>
<keyword evidence="2 5" id="KW-0808">Transferase</keyword>
<dbReference type="InterPro" id="IPR023267">
    <property type="entry name" value="RCMT"/>
</dbReference>
<feature type="domain" description="SAM-dependent MTase RsmB/NOP-type" evidence="6">
    <location>
        <begin position="148"/>
        <end position="418"/>
    </location>
</feature>
<dbReference type="InterPro" id="IPR049560">
    <property type="entry name" value="MeTrfase_RsmB-F_NOP2_cat"/>
</dbReference>
<keyword evidence="8" id="KW-1185">Reference proteome</keyword>
<comment type="similarity">
    <text evidence="5">Belongs to the class I-like SAM-binding methyltransferase superfamily. RsmB/NOP family.</text>
</comment>
<dbReference type="Gene3D" id="3.40.50.150">
    <property type="entry name" value="Vaccinia Virus protein VP39"/>
    <property type="match status" value="1"/>
</dbReference>
<gene>
    <name evidence="7" type="ORF">H5P27_02435</name>
</gene>
<dbReference type="GO" id="GO:0070475">
    <property type="term" value="P:rRNA base methylation"/>
    <property type="evidence" value="ECO:0007669"/>
    <property type="project" value="TreeGrafter"/>
</dbReference>
<dbReference type="InterPro" id="IPR029063">
    <property type="entry name" value="SAM-dependent_MTases_sf"/>
</dbReference>
<evidence type="ECO:0000256" key="5">
    <source>
        <dbReference type="PROSITE-ProRule" id="PRU01023"/>
    </source>
</evidence>
<keyword evidence="1 5" id="KW-0489">Methyltransferase</keyword>
<evidence type="ECO:0000256" key="4">
    <source>
        <dbReference type="ARBA" id="ARBA00022884"/>
    </source>
</evidence>
<dbReference type="Pfam" id="PF01189">
    <property type="entry name" value="Methyltr_RsmB-F"/>
    <property type="match status" value="1"/>
</dbReference>
<evidence type="ECO:0000256" key="2">
    <source>
        <dbReference type="ARBA" id="ARBA00022679"/>
    </source>
</evidence>
<dbReference type="Proteomes" id="UP000526501">
    <property type="component" value="Unassembled WGS sequence"/>
</dbReference>
<sequence>MSKPLFNKEISLHRLHNQRRISFSLIERCRSLLNPGVAFTRELHELFRAQGKFGSKDRRLYRELIYTYLRYQPWLDSKRSDQEAFMDLLIQLAVPTAEIRSLYPTLANKPAIPVEEANRFKLLGKEATEIKELLPDWYALHTKRPLSTKGLLTLVTRPPLWLRIQKDPGDDIIKRLKEPASPEQAALIAKHPLIPGCIHAPADFPLANHPCYLNGDIEIQDISSQILLLMLKDSPRGKWLDACAGAGGKTLQLAELLRPYGKVAAHDLRSSALRELQSRAKRSGLKNIEVLAKRPTEGSYDGVLVDAPCSGSGTWRRHPYLMRQTREKDVFDYAKKQLSILKDYSNLVSEGGLLVYSTCSLSRHENEEVAAKFLETETRFIHQPLAPRFGFDDLGHGITVYPEDHNGDGLYVRAFRRVS</sequence>
<dbReference type="SUPFAM" id="SSF53335">
    <property type="entry name" value="S-adenosyl-L-methionine-dependent methyltransferases"/>
    <property type="match status" value="1"/>
</dbReference>
<dbReference type="RefSeq" id="WP_185658783.1">
    <property type="nucleotide sequence ID" value="NZ_CAWPOO010000005.1"/>
</dbReference>
<dbReference type="InterPro" id="IPR001678">
    <property type="entry name" value="MeTrfase_RsmB-F_NOP2_dom"/>
</dbReference>
<dbReference type="GO" id="GO:0009383">
    <property type="term" value="F:rRNA (cytosine-C5-)-methyltransferase activity"/>
    <property type="evidence" value="ECO:0007669"/>
    <property type="project" value="TreeGrafter"/>
</dbReference>
<accession>A0A7X1B3C2</accession>
<keyword evidence="4 5" id="KW-0694">RNA-binding</keyword>
<dbReference type="CDD" id="cd02440">
    <property type="entry name" value="AdoMet_MTases"/>
    <property type="match status" value="1"/>
</dbReference>
<protein>
    <submittedName>
        <fullName evidence="7">RsmB/NOP family class I SAM-dependent RNA methyltransferase</fullName>
    </submittedName>
</protein>
<dbReference type="GO" id="GO:0003723">
    <property type="term" value="F:RNA binding"/>
    <property type="evidence" value="ECO:0007669"/>
    <property type="project" value="UniProtKB-UniRule"/>
</dbReference>
<comment type="caution">
    <text evidence="5">Lacks conserved residue(s) required for the propagation of feature annotation.</text>
</comment>
<dbReference type="PANTHER" id="PTHR22807">
    <property type="entry name" value="NOP2 YEAST -RELATED NOL1/NOP2/FMU SUN DOMAIN-CONTAINING"/>
    <property type="match status" value="1"/>
</dbReference>
<evidence type="ECO:0000259" key="6">
    <source>
        <dbReference type="PROSITE" id="PS51686"/>
    </source>
</evidence>
<dbReference type="PROSITE" id="PS51686">
    <property type="entry name" value="SAM_MT_RSMB_NOP"/>
    <property type="match status" value="1"/>
</dbReference>
<dbReference type="EMBL" id="JACHVC010000005">
    <property type="protein sequence ID" value="MBC2604891.1"/>
    <property type="molecule type" value="Genomic_DNA"/>
</dbReference>
<reference evidence="7 8" key="1">
    <citation type="submission" date="2020-07" db="EMBL/GenBank/DDBJ databases">
        <authorList>
            <person name="Feng X."/>
        </authorList>
    </citation>
    <scope>NUCLEOTIDE SEQUENCE [LARGE SCALE GENOMIC DNA]</scope>
    <source>
        <strain evidence="7 8">JCM23202</strain>
    </source>
</reference>
<dbReference type="AlphaFoldDB" id="A0A7X1B3C2"/>
<dbReference type="PRINTS" id="PR02008">
    <property type="entry name" value="RCMTFAMILY"/>
</dbReference>
<proteinExistence type="inferred from homology"/>
<evidence type="ECO:0000256" key="1">
    <source>
        <dbReference type="ARBA" id="ARBA00022603"/>
    </source>
</evidence>
<comment type="caution">
    <text evidence="7">The sequence shown here is derived from an EMBL/GenBank/DDBJ whole genome shotgun (WGS) entry which is preliminary data.</text>
</comment>
<dbReference type="GO" id="GO:0005829">
    <property type="term" value="C:cytosol"/>
    <property type="evidence" value="ECO:0007669"/>
    <property type="project" value="TreeGrafter"/>
</dbReference>
<keyword evidence="3 5" id="KW-0949">S-adenosyl-L-methionine</keyword>
<feature type="active site" description="Nucleophile" evidence="5">
    <location>
        <position position="359"/>
    </location>
</feature>
<organism evidence="7 8">
    <name type="scientific">Pelagicoccus albus</name>
    <dbReference type="NCBI Taxonomy" id="415222"/>
    <lineage>
        <taxon>Bacteria</taxon>
        <taxon>Pseudomonadati</taxon>
        <taxon>Verrucomicrobiota</taxon>
        <taxon>Opitutia</taxon>
        <taxon>Puniceicoccales</taxon>
        <taxon>Pelagicoccaceae</taxon>
        <taxon>Pelagicoccus</taxon>
    </lineage>
</organism>
<feature type="binding site" evidence="5">
    <location>
        <position position="306"/>
    </location>
    <ligand>
        <name>S-adenosyl-L-methionine</name>
        <dbReference type="ChEBI" id="CHEBI:59789"/>
    </ligand>
</feature>
<evidence type="ECO:0000256" key="3">
    <source>
        <dbReference type="ARBA" id="ARBA00022691"/>
    </source>
</evidence>
<evidence type="ECO:0000313" key="7">
    <source>
        <dbReference type="EMBL" id="MBC2604891.1"/>
    </source>
</evidence>